<evidence type="ECO:0000313" key="1">
    <source>
        <dbReference type="EMBL" id="KAI9919048.1"/>
    </source>
</evidence>
<proteinExistence type="predicted"/>
<keyword evidence="2" id="KW-1185">Reference proteome</keyword>
<protein>
    <submittedName>
        <fullName evidence="1">Uncharacterized protein</fullName>
    </submittedName>
</protein>
<accession>A0ACC0WLU2</accession>
<name>A0ACC0WLU2_9STRA</name>
<comment type="caution">
    <text evidence="1">The sequence shown here is derived from an EMBL/GenBank/DDBJ whole genome shotgun (WGS) entry which is preliminary data.</text>
</comment>
<reference evidence="1 2" key="1">
    <citation type="journal article" date="2022" name="bioRxiv">
        <title>The genome of the oomycete Peronosclerospora sorghi, a cosmopolitan pathogen of maize and sorghum, is inflated with dispersed pseudogenes.</title>
        <authorList>
            <person name="Fletcher K."/>
            <person name="Martin F."/>
            <person name="Isakeit T."/>
            <person name="Cavanaugh K."/>
            <person name="Magill C."/>
            <person name="Michelmore R."/>
        </authorList>
    </citation>
    <scope>NUCLEOTIDE SEQUENCE [LARGE SCALE GENOMIC DNA]</scope>
    <source>
        <strain evidence="1">P6</strain>
    </source>
</reference>
<sequence>MSSRRRTKRKNLKKRRKRRLFAALAAEIRASVDAQWTREKEELEEMRNEEERQRTHERWKRAVEKAAAVFNKQKKLVARRQERSLVLRQVRKETWLHCQFDLSPSFLNSKYKGQIKNSWDVLLRRTAEITVRENSSLATDHRAISAYRVFRFGQGVLFGVLQH</sequence>
<dbReference type="EMBL" id="CM047591">
    <property type="protein sequence ID" value="KAI9919048.1"/>
    <property type="molecule type" value="Genomic_DNA"/>
</dbReference>
<evidence type="ECO:0000313" key="2">
    <source>
        <dbReference type="Proteomes" id="UP001163321"/>
    </source>
</evidence>
<organism evidence="1 2">
    <name type="scientific">Peronosclerospora sorghi</name>
    <dbReference type="NCBI Taxonomy" id="230839"/>
    <lineage>
        <taxon>Eukaryota</taxon>
        <taxon>Sar</taxon>
        <taxon>Stramenopiles</taxon>
        <taxon>Oomycota</taxon>
        <taxon>Peronosporomycetes</taxon>
        <taxon>Peronosporales</taxon>
        <taxon>Peronosporaceae</taxon>
        <taxon>Peronosclerospora</taxon>
    </lineage>
</organism>
<dbReference type="Proteomes" id="UP001163321">
    <property type="component" value="Chromosome 12"/>
</dbReference>
<gene>
    <name evidence="1" type="ORF">PsorP6_011903</name>
</gene>